<dbReference type="Proteomes" id="UP000034299">
    <property type="component" value="Unassembled WGS sequence"/>
</dbReference>
<dbReference type="AlphaFoldDB" id="A0A0G0WLK3"/>
<accession>A0A0G0WLK3</accession>
<evidence type="ECO:0000313" key="2">
    <source>
        <dbReference type="Proteomes" id="UP000034299"/>
    </source>
</evidence>
<keyword evidence="1" id="KW-0808">Transferase</keyword>
<dbReference type="Pfam" id="PF13489">
    <property type="entry name" value="Methyltransf_23"/>
    <property type="match status" value="1"/>
</dbReference>
<dbReference type="SUPFAM" id="SSF53335">
    <property type="entry name" value="S-adenosyl-L-methionine-dependent methyltransferases"/>
    <property type="match status" value="1"/>
</dbReference>
<comment type="caution">
    <text evidence="1">The sequence shown here is derived from an EMBL/GenBank/DDBJ whole genome shotgun (WGS) entry which is preliminary data.</text>
</comment>
<dbReference type="InterPro" id="IPR029063">
    <property type="entry name" value="SAM-dependent_MTases_sf"/>
</dbReference>
<dbReference type="CDD" id="cd02440">
    <property type="entry name" value="AdoMet_MTases"/>
    <property type="match status" value="1"/>
</dbReference>
<proteinExistence type="predicted"/>
<name>A0A0G0WLK3_9BACT</name>
<dbReference type="PANTHER" id="PTHR43861:SF6">
    <property type="entry name" value="METHYLTRANSFERASE TYPE 11"/>
    <property type="match status" value="1"/>
</dbReference>
<reference evidence="1 2" key="1">
    <citation type="journal article" date="2015" name="Nature">
        <title>rRNA introns, odd ribosomes, and small enigmatic genomes across a large radiation of phyla.</title>
        <authorList>
            <person name="Brown C.T."/>
            <person name="Hug L.A."/>
            <person name="Thomas B.C."/>
            <person name="Sharon I."/>
            <person name="Castelle C.J."/>
            <person name="Singh A."/>
            <person name="Wilkins M.J."/>
            <person name="Williams K.H."/>
            <person name="Banfield J.F."/>
        </authorList>
    </citation>
    <scope>NUCLEOTIDE SEQUENCE [LARGE SCALE GENOMIC DNA]</scope>
</reference>
<dbReference type="EMBL" id="LCBP01000001">
    <property type="protein sequence ID" value="KKS13634.1"/>
    <property type="molecule type" value="Genomic_DNA"/>
</dbReference>
<sequence>MRDILAGYKIFNIDPYSLRSKDSFKHILEYRHYLMGLFRQAIKSPVDFKCLLCSSTNGRHYLSYQDYPLFECLACGLVSPNINLDLVNEEAVYDSPSAKEDVMEDVINNYEYRKRTYATERLRYLLEKISIPKKDIKLLDVGCGPGYFLEHLKDGGINYKGLELADFLVEICQNRGLNVARSELKEEPNNSYNVITLYDVLEHLRNPMEMFKTLNNKLLSGGYVLAYIPNIHSIATKLMEGRHKNVDPFVHLCFFDPKSLNFLAEKNGFQVESVDYYGLDIMDFLFMKTYDDGFDYLTGLKEFIPVMQAVLDKQKLSNHQRVVFKKI</sequence>
<evidence type="ECO:0000313" key="1">
    <source>
        <dbReference type="EMBL" id="KKS13634.1"/>
    </source>
</evidence>
<dbReference type="GO" id="GO:0008168">
    <property type="term" value="F:methyltransferase activity"/>
    <property type="evidence" value="ECO:0007669"/>
    <property type="project" value="UniProtKB-KW"/>
</dbReference>
<protein>
    <submittedName>
        <fullName evidence="1">Methyltransferase type 12</fullName>
    </submittedName>
</protein>
<dbReference type="GO" id="GO:0032259">
    <property type="term" value="P:methylation"/>
    <property type="evidence" value="ECO:0007669"/>
    <property type="project" value="UniProtKB-KW"/>
</dbReference>
<organism evidence="1 2">
    <name type="scientific">Candidatus Magasanikbacteria bacterium GW2011_GWA2_41_55</name>
    <dbReference type="NCBI Taxonomy" id="1619038"/>
    <lineage>
        <taxon>Bacteria</taxon>
        <taxon>Candidatus Magasanikiibacteriota</taxon>
    </lineage>
</organism>
<gene>
    <name evidence="1" type="ORF">UU69_C0001G0011</name>
</gene>
<keyword evidence="1" id="KW-0489">Methyltransferase</keyword>
<dbReference type="PANTHER" id="PTHR43861">
    <property type="entry name" value="TRANS-ACONITATE 2-METHYLTRANSFERASE-RELATED"/>
    <property type="match status" value="1"/>
</dbReference>
<dbReference type="Gene3D" id="3.40.50.150">
    <property type="entry name" value="Vaccinia Virus protein VP39"/>
    <property type="match status" value="1"/>
</dbReference>